<evidence type="ECO:0008006" key="5">
    <source>
        <dbReference type="Google" id="ProtNLM"/>
    </source>
</evidence>
<evidence type="ECO:0000313" key="3">
    <source>
        <dbReference type="EMBL" id="KAF1958225.1"/>
    </source>
</evidence>
<reference evidence="3" key="1">
    <citation type="journal article" date="2020" name="Stud. Mycol.">
        <title>101 Dothideomycetes genomes: a test case for predicting lifestyles and emergence of pathogens.</title>
        <authorList>
            <person name="Haridas S."/>
            <person name="Albert R."/>
            <person name="Binder M."/>
            <person name="Bloem J."/>
            <person name="Labutti K."/>
            <person name="Salamov A."/>
            <person name="Andreopoulos B."/>
            <person name="Baker S."/>
            <person name="Barry K."/>
            <person name="Bills G."/>
            <person name="Bluhm B."/>
            <person name="Cannon C."/>
            <person name="Castanera R."/>
            <person name="Culley D."/>
            <person name="Daum C."/>
            <person name="Ezra D."/>
            <person name="Gonzalez J."/>
            <person name="Henrissat B."/>
            <person name="Kuo A."/>
            <person name="Liang C."/>
            <person name="Lipzen A."/>
            <person name="Lutzoni F."/>
            <person name="Magnuson J."/>
            <person name="Mondo S."/>
            <person name="Nolan M."/>
            <person name="Ohm R."/>
            <person name="Pangilinan J."/>
            <person name="Park H.-J."/>
            <person name="Ramirez L."/>
            <person name="Alfaro M."/>
            <person name="Sun H."/>
            <person name="Tritt A."/>
            <person name="Yoshinaga Y."/>
            <person name="Zwiers L.-H."/>
            <person name="Turgeon B."/>
            <person name="Goodwin S."/>
            <person name="Spatafora J."/>
            <person name="Crous P."/>
            <person name="Grigoriev I."/>
        </authorList>
    </citation>
    <scope>NUCLEOTIDE SEQUENCE</scope>
    <source>
        <strain evidence="3">CBS 675.92</strain>
    </source>
</reference>
<keyword evidence="4" id="KW-1185">Reference proteome</keyword>
<sequence length="136" mass="14465">MTSNASFNDKTGAIEVAEAYPTQAVGKIVLVIGVRIGNLGEATTRAFAHVGASTVVITGREDANLIEAQKAISADYPKTKIQPIKLDLASFSSIKAAADKILNDPSIPHLDLLILNAGGNIPEYKRYETADGLEYH</sequence>
<dbReference type="InterPro" id="IPR002347">
    <property type="entry name" value="SDR_fam"/>
</dbReference>
<dbReference type="EMBL" id="ML976987">
    <property type="protein sequence ID" value="KAF1958225.1"/>
    <property type="molecule type" value="Genomic_DNA"/>
</dbReference>
<evidence type="ECO:0000256" key="1">
    <source>
        <dbReference type="ARBA" id="ARBA00006484"/>
    </source>
</evidence>
<dbReference type="GO" id="GO:0016491">
    <property type="term" value="F:oxidoreductase activity"/>
    <property type="evidence" value="ECO:0007669"/>
    <property type="project" value="UniProtKB-KW"/>
</dbReference>
<evidence type="ECO:0000313" key="4">
    <source>
        <dbReference type="Proteomes" id="UP000800035"/>
    </source>
</evidence>
<accession>A0A6A5U026</accession>
<organism evidence="3 4">
    <name type="scientific">Byssothecium circinans</name>
    <dbReference type="NCBI Taxonomy" id="147558"/>
    <lineage>
        <taxon>Eukaryota</taxon>
        <taxon>Fungi</taxon>
        <taxon>Dikarya</taxon>
        <taxon>Ascomycota</taxon>
        <taxon>Pezizomycotina</taxon>
        <taxon>Dothideomycetes</taxon>
        <taxon>Pleosporomycetidae</taxon>
        <taxon>Pleosporales</taxon>
        <taxon>Massarineae</taxon>
        <taxon>Massarinaceae</taxon>
        <taxon>Byssothecium</taxon>
    </lineage>
</organism>
<name>A0A6A5U026_9PLEO</name>
<evidence type="ECO:0000256" key="2">
    <source>
        <dbReference type="ARBA" id="ARBA00023002"/>
    </source>
</evidence>
<dbReference type="SUPFAM" id="SSF51735">
    <property type="entry name" value="NAD(P)-binding Rossmann-fold domains"/>
    <property type="match status" value="1"/>
</dbReference>
<dbReference type="PANTHER" id="PTHR24320:SF148">
    <property type="entry name" value="NAD(P)-BINDING ROSSMANN-FOLD SUPERFAMILY PROTEIN"/>
    <property type="match status" value="1"/>
</dbReference>
<comment type="similarity">
    <text evidence="1">Belongs to the short-chain dehydrogenases/reductases (SDR) family.</text>
</comment>
<proteinExistence type="inferred from homology"/>
<dbReference type="AlphaFoldDB" id="A0A6A5U026"/>
<gene>
    <name evidence="3" type="ORF">CC80DRAFT_503011</name>
</gene>
<dbReference type="Gene3D" id="3.40.50.720">
    <property type="entry name" value="NAD(P)-binding Rossmann-like Domain"/>
    <property type="match status" value="1"/>
</dbReference>
<dbReference type="Pfam" id="PF00106">
    <property type="entry name" value="adh_short"/>
    <property type="match status" value="1"/>
</dbReference>
<dbReference type="PANTHER" id="PTHR24320">
    <property type="entry name" value="RETINOL DEHYDROGENASE"/>
    <property type="match status" value="1"/>
</dbReference>
<dbReference type="OrthoDB" id="191139at2759"/>
<dbReference type="Proteomes" id="UP000800035">
    <property type="component" value="Unassembled WGS sequence"/>
</dbReference>
<keyword evidence="2" id="KW-0560">Oxidoreductase</keyword>
<protein>
    <recommendedName>
        <fullName evidence="5">NAD(P)-binding protein</fullName>
    </recommendedName>
</protein>
<dbReference type="InterPro" id="IPR036291">
    <property type="entry name" value="NAD(P)-bd_dom_sf"/>
</dbReference>